<evidence type="ECO:0000313" key="3">
    <source>
        <dbReference type="Proteomes" id="UP000440498"/>
    </source>
</evidence>
<accession>A0A6A7N582</accession>
<evidence type="ECO:0000256" key="1">
    <source>
        <dbReference type="SAM" id="SignalP"/>
    </source>
</evidence>
<protein>
    <submittedName>
        <fullName evidence="2">PEP-CTERM sorting domain-containing protein</fullName>
    </submittedName>
</protein>
<dbReference type="InterPro" id="IPR013424">
    <property type="entry name" value="Ice-binding_C"/>
</dbReference>
<dbReference type="AlphaFoldDB" id="A0A6A7N582"/>
<name>A0A6A7N582_9BURK</name>
<sequence length="206" mass="22481">MSILRLWRYALMLVISCLSLNAMAAPQLVTSGSGDTLTLMGVRNIMVNDVAYNVSFAHGDCWDFRGQDCSTLNNMPFARNESLMLKAEAALSSAVFGSGNQFSHQPLRINGCSAADECNLETMFDKAFSCQCYPVNAYLTVFADPTRADQSYATVISQGTSGYPNFTYANWSAVPVPEPTSWAMYSIGMIALGGMARRRRTGKKTS</sequence>
<proteinExistence type="predicted"/>
<feature type="signal peptide" evidence="1">
    <location>
        <begin position="1"/>
        <end position="24"/>
    </location>
</feature>
<dbReference type="NCBIfam" id="TIGR02595">
    <property type="entry name" value="PEP_CTERM"/>
    <property type="match status" value="1"/>
</dbReference>
<reference evidence="2 3" key="1">
    <citation type="submission" date="2019-10" db="EMBL/GenBank/DDBJ databases">
        <title>Two novel species isolated from a subtropical stream in China.</title>
        <authorList>
            <person name="Lu H."/>
        </authorList>
    </citation>
    <scope>NUCLEOTIDE SEQUENCE [LARGE SCALE GENOMIC DNA]</scope>
    <source>
        <strain evidence="2 3">FT29W</strain>
    </source>
</reference>
<dbReference type="Proteomes" id="UP000440498">
    <property type="component" value="Unassembled WGS sequence"/>
</dbReference>
<keyword evidence="3" id="KW-1185">Reference proteome</keyword>
<gene>
    <name evidence="2" type="ORF">GEV02_18630</name>
</gene>
<dbReference type="RefSeq" id="WP_152839387.1">
    <property type="nucleotide sequence ID" value="NZ_WHUG01000007.1"/>
</dbReference>
<feature type="chain" id="PRO_5025665018" evidence="1">
    <location>
        <begin position="25"/>
        <end position="206"/>
    </location>
</feature>
<dbReference type="EMBL" id="WHUG01000007">
    <property type="protein sequence ID" value="MQA40170.1"/>
    <property type="molecule type" value="Genomic_DNA"/>
</dbReference>
<evidence type="ECO:0000313" key="2">
    <source>
        <dbReference type="EMBL" id="MQA40170.1"/>
    </source>
</evidence>
<organism evidence="2 3">
    <name type="scientific">Rugamonas aquatica</name>
    <dbReference type="NCBI Taxonomy" id="2743357"/>
    <lineage>
        <taxon>Bacteria</taxon>
        <taxon>Pseudomonadati</taxon>
        <taxon>Pseudomonadota</taxon>
        <taxon>Betaproteobacteria</taxon>
        <taxon>Burkholderiales</taxon>
        <taxon>Oxalobacteraceae</taxon>
        <taxon>Telluria group</taxon>
        <taxon>Rugamonas</taxon>
    </lineage>
</organism>
<keyword evidence="1" id="KW-0732">Signal</keyword>
<comment type="caution">
    <text evidence="2">The sequence shown here is derived from an EMBL/GenBank/DDBJ whole genome shotgun (WGS) entry which is preliminary data.</text>
</comment>